<feature type="domain" description="Aminotransferase class I/classII large" evidence="7">
    <location>
        <begin position="35"/>
        <end position="387"/>
    </location>
</feature>
<dbReference type="SUPFAM" id="SSF53383">
    <property type="entry name" value="PLP-dependent transferases"/>
    <property type="match status" value="1"/>
</dbReference>
<dbReference type="EC" id="2.6.1.-" evidence="6"/>
<dbReference type="PANTHER" id="PTHR46383">
    <property type="entry name" value="ASPARTATE AMINOTRANSFERASE"/>
    <property type="match status" value="1"/>
</dbReference>
<accession>A0ABT0VIT0</accession>
<dbReference type="GO" id="GO:0008483">
    <property type="term" value="F:transaminase activity"/>
    <property type="evidence" value="ECO:0007669"/>
    <property type="project" value="UniProtKB-KW"/>
</dbReference>
<dbReference type="InterPro" id="IPR015424">
    <property type="entry name" value="PyrdxlP-dep_Trfase"/>
</dbReference>
<gene>
    <name evidence="8" type="ORF">KAK10_03680</name>
</gene>
<keyword evidence="3 6" id="KW-0032">Aminotransferase</keyword>
<organism evidence="8 9">
    <name type="scientific">Periweissella beninensis</name>
    <dbReference type="NCBI Taxonomy" id="504936"/>
    <lineage>
        <taxon>Bacteria</taxon>
        <taxon>Bacillati</taxon>
        <taxon>Bacillota</taxon>
        <taxon>Bacilli</taxon>
        <taxon>Lactobacillales</taxon>
        <taxon>Lactobacillaceae</taxon>
        <taxon>Periweissella</taxon>
    </lineage>
</organism>
<evidence type="ECO:0000256" key="2">
    <source>
        <dbReference type="ARBA" id="ARBA00007441"/>
    </source>
</evidence>
<comment type="similarity">
    <text evidence="2 6">Belongs to the class-I pyridoxal-phosphate-dependent aminotransferase family.</text>
</comment>
<evidence type="ECO:0000259" key="7">
    <source>
        <dbReference type="Pfam" id="PF00155"/>
    </source>
</evidence>
<sequence length="396" mass="42321">MPNTKTALLKQLNTNLTKIEPSEIRAFDNEVSQIKDIVKLTLGEPDFAVPTVVKQAAITSIEADDSHYAPGNGTVALRQAASDFLADRYQLNYAANNEIVITIGATEAIYATIATVLNPGDEIIIPTPIFPFYEAITNMLGGQPVLIDTSATEFKLTKAALTQVIAEHPHAKAIVLNYPSNPTGVTYSAAELQQLATVLATTDLVVIADEIYSELVYDGQHASIAQFLPEQTLLLNGVSKSHAMTGYRIGFIAGPAALMQRVGMVHQMTVTAPSNPAMAAAVVALGTPAGKDATLAMKTAYQQRRDFIVTALTELNFTVAKPNGAFYVFAKLPTNLEQDDRKFARSLAYDGLVAVVPGAAFGLGGAGYIRISYANSLANLELAMQRLANYLKQLGA</sequence>
<keyword evidence="9" id="KW-1185">Reference proteome</keyword>
<dbReference type="RefSeq" id="WP_205143899.1">
    <property type="nucleotide sequence ID" value="NZ_JAFBDN010000013.1"/>
</dbReference>
<reference evidence="8" key="1">
    <citation type="submission" date="2021-04" db="EMBL/GenBank/DDBJ databases">
        <title>Taxonomic assessment of Weissella genus.</title>
        <authorList>
            <person name="Fanelli F."/>
            <person name="Chieffi D."/>
            <person name="Dell'Aquila A."/>
            <person name="Gyu-Sung C."/>
            <person name="Franz C.M.A.P."/>
            <person name="Fusco V."/>
        </authorList>
    </citation>
    <scope>NUCLEOTIDE SEQUENCE</scope>
    <source>
        <strain evidence="8">LMG 25373</strain>
    </source>
</reference>
<comment type="caution">
    <text evidence="8">The sequence shown here is derived from an EMBL/GenBank/DDBJ whole genome shotgun (WGS) entry which is preliminary data.</text>
</comment>
<evidence type="ECO:0000313" key="9">
    <source>
        <dbReference type="Proteomes" id="UP001057481"/>
    </source>
</evidence>
<evidence type="ECO:0000313" key="8">
    <source>
        <dbReference type="EMBL" id="MCM2437033.1"/>
    </source>
</evidence>
<dbReference type="InterPro" id="IPR050596">
    <property type="entry name" value="AspAT/PAT-like"/>
</dbReference>
<keyword evidence="5" id="KW-0663">Pyridoxal phosphate</keyword>
<dbReference type="CDD" id="cd00609">
    <property type="entry name" value="AAT_like"/>
    <property type="match status" value="1"/>
</dbReference>
<evidence type="ECO:0000256" key="3">
    <source>
        <dbReference type="ARBA" id="ARBA00022576"/>
    </source>
</evidence>
<keyword evidence="4 6" id="KW-0808">Transferase</keyword>
<evidence type="ECO:0000256" key="1">
    <source>
        <dbReference type="ARBA" id="ARBA00001933"/>
    </source>
</evidence>
<evidence type="ECO:0000256" key="5">
    <source>
        <dbReference type="ARBA" id="ARBA00022898"/>
    </source>
</evidence>
<evidence type="ECO:0000256" key="4">
    <source>
        <dbReference type="ARBA" id="ARBA00022679"/>
    </source>
</evidence>
<dbReference type="Gene3D" id="3.40.640.10">
    <property type="entry name" value="Type I PLP-dependent aspartate aminotransferase-like (Major domain)"/>
    <property type="match status" value="1"/>
</dbReference>
<dbReference type="Proteomes" id="UP001057481">
    <property type="component" value="Unassembled WGS sequence"/>
</dbReference>
<proteinExistence type="inferred from homology"/>
<dbReference type="Pfam" id="PF00155">
    <property type="entry name" value="Aminotran_1_2"/>
    <property type="match status" value="1"/>
</dbReference>
<dbReference type="InterPro" id="IPR015421">
    <property type="entry name" value="PyrdxlP-dep_Trfase_major"/>
</dbReference>
<dbReference type="PANTHER" id="PTHR46383:SF4">
    <property type="entry name" value="AMINOTRANSFERASE"/>
    <property type="match status" value="1"/>
</dbReference>
<dbReference type="InterPro" id="IPR004839">
    <property type="entry name" value="Aminotransferase_I/II_large"/>
</dbReference>
<dbReference type="InterPro" id="IPR004838">
    <property type="entry name" value="NHTrfase_class1_PyrdxlP-BS"/>
</dbReference>
<evidence type="ECO:0000256" key="6">
    <source>
        <dbReference type="RuleBase" id="RU000481"/>
    </source>
</evidence>
<dbReference type="InterPro" id="IPR015422">
    <property type="entry name" value="PyrdxlP-dep_Trfase_small"/>
</dbReference>
<comment type="cofactor">
    <cofactor evidence="1 6">
        <name>pyridoxal 5'-phosphate</name>
        <dbReference type="ChEBI" id="CHEBI:597326"/>
    </cofactor>
</comment>
<protein>
    <recommendedName>
        <fullName evidence="6">Aminotransferase</fullName>
        <ecNumber evidence="6">2.6.1.-</ecNumber>
    </recommendedName>
</protein>
<dbReference type="PROSITE" id="PS00105">
    <property type="entry name" value="AA_TRANSFER_CLASS_1"/>
    <property type="match status" value="1"/>
</dbReference>
<dbReference type="EMBL" id="JAGMVS010000046">
    <property type="protein sequence ID" value="MCM2437033.1"/>
    <property type="molecule type" value="Genomic_DNA"/>
</dbReference>
<name>A0ABT0VIT0_9LACO</name>
<dbReference type="Gene3D" id="3.90.1150.10">
    <property type="entry name" value="Aspartate Aminotransferase, domain 1"/>
    <property type="match status" value="1"/>
</dbReference>